<protein>
    <submittedName>
        <fullName evidence="1">Uncharacterized protein</fullName>
    </submittedName>
</protein>
<dbReference type="AlphaFoldDB" id="A0AAD5VLB2"/>
<accession>A0AAD5VLB2</accession>
<dbReference type="Proteomes" id="UP001213000">
    <property type="component" value="Unassembled WGS sequence"/>
</dbReference>
<name>A0AAD5VLB2_9AGAR</name>
<dbReference type="EMBL" id="JANIEX010001162">
    <property type="protein sequence ID" value="KAJ3560491.1"/>
    <property type="molecule type" value="Genomic_DNA"/>
</dbReference>
<sequence length="437" mass="49908">MQLRSGNIVAVQRPTRINRSPVVSNTNTGTRRSRSSASLFQLKQARKDRLLCQIKRVETETSPNARSHRSHIIKRRREVCLQGHRCPASKISQHILPSQPIKTNFTYFQAKEKISPAGYTIKPEVNPPKDTRTKYTPEDLINIGFKPIEWDGRTDKPIAMEDGRIFIVLLHAPDDEKYVRNAEKCFQQIRQLAPRAPYEGPHRRGDYPILNMGILHGGGTKRPVLLSHGSSDLFNLEKAILESPEIMKHAGHPSAGLDLWIPELGVLFRKTVRSIIENSDDILEPNFYNSSFPACTVNFGPQVVTDKHCDDQNYATAVCSVQSFGNYNYKKGGHLIFWSLRIFVEFPPNTAIIFPSALLQHSNTPIQKDEERASLVQYAPAELFRYVENGFMTDKEWNTKHSEDEIRSRNEERATNHVREGMTRFMTKAQLLAYRSN</sequence>
<gene>
    <name evidence="1" type="ORF">NP233_g10806</name>
</gene>
<evidence type="ECO:0000313" key="2">
    <source>
        <dbReference type="Proteomes" id="UP001213000"/>
    </source>
</evidence>
<comment type="caution">
    <text evidence="1">The sequence shown here is derived from an EMBL/GenBank/DDBJ whole genome shotgun (WGS) entry which is preliminary data.</text>
</comment>
<dbReference type="Gene3D" id="3.60.130.30">
    <property type="match status" value="1"/>
</dbReference>
<reference evidence="1" key="1">
    <citation type="submission" date="2022-07" db="EMBL/GenBank/DDBJ databases">
        <title>Genome Sequence of Leucocoprinus birnbaumii.</title>
        <authorList>
            <person name="Buettner E."/>
        </authorList>
    </citation>
    <scope>NUCLEOTIDE SEQUENCE</scope>
    <source>
        <strain evidence="1">VT141</strain>
    </source>
</reference>
<organism evidence="1 2">
    <name type="scientific">Leucocoprinus birnbaumii</name>
    <dbReference type="NCBI Taxonomy" id="56174"/>
    <lineage>
        <taxon>Eukaryota</taxon>
        <taxon>Fungi</taxon>
        <taxon>Dikarya</taxon>
        <taxon>Basidiomycota</taxon>
        <taxon>Agaricomycotina</taxon>
        <taxon>Agaricomycetes</taxon>
        <taxon>Agaricomycetidae</taxon>
        <taxon>Agaricales</taxon>
        <taxon>Agaricineae</taxon>
        <taxon>Agaricaceae</taxon>
        <taxon>Leucocoprinus</taxon>
    </lineage>
</organism>
<proteinExistence type="predicted"/>
<evidence type="ECO:0000313" key="1">
    <source>
        <dbReference type="EMBL" id="KAJ3560491.1"/>
    </source>
</evidence>
<keyword evidence="2" id="KW-1185">Reference proteome</keyword>